<evidence type="ECO:0000313" key="1">
    <source>
        <dbReference type="EMBL" id="RJT35304.1"/>
    </source>
</evidence>
<accession>A0A3A5KLD1</accession>
<evidence type="ECO:0000313" key="2">
    <source>
        <dbReference type="Proteomes" id="UP000272706"/>
    </source>
</evidence>
<dbReference type="AlphaFoldDB" id="A0A3A5KLD1"/>
<reference evidence="1 2" key="1">
    <citation type="submission" date="2018-09" db="EMBL/GenBank/DDBJ databases">
        <title>Mesorhizobium carmichaelinearum sp. nov. isolated from Carmichaelinea spp. root nodules in New Zealand.</title>
        <authorList>
            <person name="De Meyer S.E."/>
        </authorList>
    </citation>
    <scope>NUCLEOTIDE SEQUENCE [LARGE SCALE GENOMIC DNA]</scope>
    <source>
        <strain evidence="1 2">ICMP19557</strain>
    </source>
</reference>
<organism evidence="1 2">
    <name type="scientific">Mesorhizobium waimense</name>
    <dbReference type="NCBI Taxonomy" id="1300307"/>
    <lineage>
        <taxon>Bacteria</taxon>
        <taxon>Pseudomonadati</taxon>
        <taxon>Pseudomonadota</taxon>
        <taxon>Alphaproteobacteria</taxon>
        <taxon>Hyphomicrobiales</taxon>
        <taxon>Phyllobacteriaceae</taxon>
        <taxon>Mesorhizobium</taxon>
    </lineage>
</organism>
<dbReference type="EMBL" id="QZWZ01000017">
    <property type="protein sequence ID" value="RJT35304.1"/>
    <property type="molecule type" value="Genomic_DNA"/>
</dbReference>
<gene>
    <name evidence="1" type="ORF">D3227_21725</name>
</gene>
<comment type="caution">
    <text evidence="1">The sequence shown here is derived from an EMBL/GenBank/DDBJ whole genome shotgun (WGS) entry which is preliminary data.</text>
</comment>
<dbReference type="OrthoDB" id="7573431at2"/>
<name>A0A3A5KLD1_9HYPH</name>
<sequence>MTVLDNVREFIQGTAPHAVCDDCIANSRKLSIRQHANHKTRELASAFGFSRREDVCSMCKNTKKVISYAHRTG</sequence>
<keyword evidence="2" id="KW-1185">Reference proteome</keyword>
<proteinExistence type="predicted"/>
<dbReference type="Proteomes" id="UP000272706">
    <property type="component" value="Unassembled WGS sequence"/>
</dbReference>
<protein>
    <submittedName>
        <fullName evidence="1">Uncharacterized protein</fullName>
    </submittedName>
</protein>